<evidence type="ECO:0000313" key="1">
    <source>
        <dbReference type="EMBL" id="AYV85882.1"/>
    </source>
</evidence>
<gene>
    <name evidence="1" type="ORF">Solivirus1_39</name>
</gene>
<sequence>MLLNITAVIILIALGTIAMQAAIRAKRSINSEWSAENQTCALTKTQLINRSLVFYAKITSSDSCCIGANLLYYKKLNLSESRNVSEFDFLESPEFPCQTNLYCTVFREI</sequence>
<organism evidence="1">
    <name type="scientific">Solivirus sp</name>
    <dbReference type="NCBI Taxonomy" id="2487772"/>
    <lineage>
        <taxon>Viruses</taxon>
        <taxon>Pithoviruses</taxon>
    </lineage>
</organism>
<proteinExistence type="predicted"/>
<dbReference type="EMBL" id="MK072489">
    <property type="protein sequence ID" value="AYV85882.1"/>
    <property type="molecule type" value="Genomic_DNA"/>
</dbReference>
<name>A0A3G5AFD5_9VIRU</name>
<protein>
    <submittedName>
        <fullName evidence="1">Uncharacterized protein</fullName>
    </submittedName>
</protein>
<reference evidence="1" key="1">
    <citation type="submission" date="2018-10" db="EMBL/GenBank/DDBJ databases">
        <title>Hidden diversity of soil giant viruses.</title>
        <authorList>
            <person name="Schulz F."/>
            <person name="Alteio L."/>
            <person name="Goudeau D."/>
            <person name="Ryan E.M."/>
            <person name="Malmstrom R.R."/>
            <person name="Blanchard J."/>
            <person name="Woyke T."/>
        </authorList>
    </citation>
    <scope>NUCLEOTIDE SEQUENCE</scope>
    <source>
        <strain evidence="1">SOV1</strain>
    </source>
</reference>
<accession>A0A3G5AFD5</accession>